<sequence length="33" mass="3813">MNHVRILIDLDPRNEKLARKRLRSVGLSVKVGK</sequence>
<reference evidence="1" key="1">
    <citation type="journal article" date="2015" name="Nature">
        <title>Complex archaea that bridge the gap between prokaryotes and eukaryotes.</title>
        <authorList>
            <person name="Spang A."/>
            <person name="Saw J.H."/>
            <person name="Jorgensen S.L."/>
            <person name="Zaremba-Niedzwiedzka K."/>
            <person name="Martijn J."/>
            <person name="Lind A.E."/>
            <person name="van Eijk R."/>
            <person name="Schleper C."/>
            <person name="Guy L."/>
            <person name="Ettema T.J."/>
        </authorList>
    </citation>
    <scope>NUCLEOTIDE SEQUENCE</scope>
</reference>
<evidence type="ECO:0000313" key="1">
    <source>
        <dbReference type="EMBL" id="KKM71459.1"/>
    </source>
</evidence>
<comment type="caution">
    <text evidence="1">The sequence shown here is derived from an EMBL/GenBank/DDBJ whole genome shotgun (WGS) entry which is preliminary data.</text>
</comment>
<protein>
    <submittedName>
        <fullName evidence="1">Uncharacterized protein</fullName>
    </submittedName>
</protein>
<proteinExistence type="predicted"/>
<dbReference type="AlphaFoldDB" id="A0A0F9JNS6"/>
<accession>A0A0F9JNS6</accession>
<dbReference type="EMBL" id="LAZR01009630">
    <property type="protein sequence ID" value="KKM71459.1"/>
    <property type="molecule type" value="Genomic_DNA"/>
</dbReference>
<gene>
    <name evidence="1" type="ORF">LCGC14_1430420</name>
</gene>
<organism evidence="1">
    <name type="scientific">marine sediment metagenome</name>
    <dbReference type="NCBI Taxonomy" id="412755"/>
    <lineage>
        <taxon>unclassified sequences</taxon>
        <taxon>metagenomes</taxon>
        <taxon>ecological metagenomes</taxon>
    </lineage>
</organism>
<name>A0A0F9JNS6_9ZZZZ</name>